<dbReference type="Gene3D" id="3.30.40.10">
    <property type="entry name" value="Zinc/RING finger domain, C3HC4 (zinc finger)"/>
    <property type="match status" value="1"/>
</dbReference>
<dbReference type="SMART" id="SM00504">
    <property type="entry name" value="Ubox"/>
    <property type="match status" value="1"/>
</dbReference>
<dbReference type="InterPro" id="IPR003613">
    <property type="entry name" value="Ubox_domain"/>
</dbReference>
<reference evidence="8 9" key="1">
    <citation type="submission" date="2015-01" db="EMBL/GenBank/DDBJ databases">
        <title>Genome of allotetraploid Gossypium barbadense reveals genomic plasticity and fiber elongation in cotton evolution.</title>
        <authorList>
            <person name="Chen X."/>
            <person name="Liu X."/>
            <person name="Zhao B."/>
            <person name="Zheng H."/>
            <person name="Hu Y."/>
            <person name="Lu G."/>
            <person name="Yang C."/>
            <person name="Chen J."/>
            <person name="Shan C."/>
            <person name="Zhang L."/>
            <person name="Zhou Y."/>
            <person name="Wang L."/>
            <person name="Guo W."/>
            <person name="Bai Y."/>
            <person name="Ruan J."/>
            <person name="Shangguan X."/>
            <person name="Mao Y."/>
            <person name="Jiang J."/>
            <person name="Zhu Y."/>
            <person name="Lei J."/>
            <person name="Kang H."/>
            <person name="Chen S."/>
            <person name="He X."/>
            <person name="Wang R."/>
            <person name="Wang Y."/>
            <person name="Chen J."/>
            <person name="Wang L."/>
            <person name="Yu S."/>
            <person name="Wang B."/>
            <person name="Wei J."/>
            <person name="Song S."/>
            <person name="Lu X."/>
            <person name="Gao Z."/>
            <person name="Gu W."/>
            <person name="Deng X."/>
            <person name="Ma D."/>
            <person name="Wang S."/>
            <person name="Liang W."/>
            <person name="Fang L."/>
            <person name="Cai C."/>
            <person name="Zhu X."/>
            <person name="Zhou B."/>
            <person name="Zhang Y."/>
            <person name="Chen Z."/>
            <person name="Xu S."/>
            <person name="Zhu R."/>
            <person name="Wang S."/>
            <person name="Zhang T."/>
            <person name="Zhao G."/>
        </authorList>
    </citation>
    <scope>NUCLEOTIDE SEQUENCE [LARGE SCALE GENOMIC DNA]</scope>
    <source>
        <strain evidence="9">cv. Xinhai21</strain>
        <tissue evidence="8">Leaf</tissue>
    </source>
</reference>
<dbReference type="UniPathway" id="UPA00143"/>
<keyword evidence="6" id="KW-0833">Ubl conjugation pathway</keyword>
<evidence type="ECO:0000256" key="3">
    <source>
        <dbReference type="ARBA" id="ARBA00012483"/>
    </source>
</evidence>
<organism evidence="8 9">
    <name type="scientific">Gossypium barbadense</name>
    <name type="common">Sea Island cotton</name>
    <name type="synonym">Hibiscus barbadensis</name>
    <dbReference type="NCBI Taxonomy" id="3634"/>
    <lineage>
        <taxon>Eukaryota</taxon>
        <taxon>Viridiplantae</taxon>
        <taxon>Streptophyta</taxon>
        <taxon>Embryophyta</taxon>
        <taxon>Tracheophyta</taxon>
        <taxon>Spermatophyta</taxon>
        <taxon>Magnoliopsida</taxon>
        <taxon>eudicotyledons</taxon>
        <taxon>Gunneridae</taxon>
        <taxon>Pentapetalae</taxon>
        <taxon>rosids</taxon>
        <taxon>malvids</taxon>
        <taxon>Malvales</taxon>
        <taxon>Malvaceae</taxon>
        <taxon>Malvoideae</taxon>
        <taxon>Gossypium</taxon>
    </lineage>
</organism>
<dbReference type="SUPFAM" id="SSF48371">
    <property type="entry name" value="ARM repeat"/>
    <property type="match status" value="1"/>
</dbReference>
<dbReference type="OrthoDB" id="10064100at2759"/>
<evidence type="ECO:0000256" key="1">
    <source>
        <dbReference type="ARBA" id="ARBA00000900"/>
    </source>
</evidence>
<dbReference type="GO" id="GO:0016567">
    <property type="term" value="P:protein ubiquitination"/>
    <property type="evidence" value="ECO:0007669"/>
    <property type="project" value="UniProtKB-UniPathway"/>
</dbReference>
<comment type="pathway">
    <text evidence="2">Protein modification; protein ubiquitination.</text>
</comment>
<gene>
    <name evidence="8" type="ORF">GOBAR_AA27499</name>
</gene>
<feature type="domain" description="U-box" evidence="7">
    <location>
        <begin position="272"/>
        <end position="346"/>
    </location>
</feature>
<protein>
    <recommendedName>
        <fullName evidence="3">RING-type E3 ubiquitin transferase</fullName>
        <ecNumber evidence="3">2.3.2.27</ecNumber>
    </recommendedName>
</protein>
<dbReference type="PROSITE" id="PS51698">
    <property type="entry name" value="U_BOX"/>
    <property type="match status" value="1"/>
</dbReference>
<accession>A0A2P5WQ13</accession>
<proteinExistence type="predicted"/>
<comment type="catalytic activity">
    <reaction evidence="1">
        <text>S-ubiquitinyl-[E2 ubiquitin-conjugating enzyme]-L-cysteine + [acceptor protein]-L-lysine = [E2 ubiquitin-conjugating enzyme]-L-cysteine + N(6)-ubiquitinyl-[acceptor protein]-L-lysine.</text>
        <dbReference type="EC" id="2.3.2.27"/>
    </reaction>
</comment>
<dbReference type="InterPro" id="IPR045210">
    <property type="entry name" value="RING-Ubox_PUB"/>
</dbReference>
<dbReference type="Proteomes" id="UP000239757">
    <property type="component" value="Unassembled WGS sequence"/>
</dbReference>
<dbReference type="PANTHER" id="PTHR23315:SF240">
    <property type="entry name" value="U-BOX DOMAIN-CONTAINING PROTEIN 5"/>
    <property type="match status" value="1"/>
</dbReference>
<dbReference type="InterPro" id="IPR016024">
    <property type="entry name" value="ARM-type_fold"/>
</dbReference>
<evidence type="ECO:0000313" key="9">
    <source>
        <dbReference type="Proteomes" id="UP000239757"/>
    </source>
</evidence>
<name>A0A2P5WQ13_GOSBA</name>
<evidence type="ECO:0000256" key="6">
    <source>
        <dbReference type="ARBA" id="ARBA00022786"/>
    </source>
</evidence>
<dbReference type="EMBL" id="KZ666851">
    <property type="protein sequence ID" value="PPR93165.1"/>
    <property type="molecule type" value="Genomic_DNA"/>
</dbReference>
<evidence type="ECO:0000256" key="4">
    <source>
        <dbReference type="ARBA" id="ARBA00022679"/>
    </source>
</evidence>
<dbReference type="CDD" id="cd16664">
    <property type="entry name" value="RING-Ubox_PUB"/>
    <property type="match status" value="1"/>
</dbReference>
<keyword evidence="5" id="KW-0677">Repeat</keyword>
<dbReference type="InterPro" id="IPR000225">
    <property type="entry name" value="Armadillo"/>
</dbReference>
<dbReference type="GO" id="GO:0061630">
    <property type="term" value="F:ubiquitin protein ligase activity"/>
    <property type="evidence" value="ECO:0007669"/>
    <property type="project" value="UniProtKB-EC"/>
</dbReference>
<keyword evidence="4" id="KW-0808">Transferase</keyword>
<evidence type="ECO:0000313" key="8">
    <source>
        <dbReference type="EMBL" id="PPR93165.1"/>
    </source>
</evidence>
<dbReference type="Pfam" id="PF04564">
    <property type="entry name" value="U-box"/>
    <property type="match status" value="1"/>
</dbReference>
<evidence type="ECO:0000256" key="5">
    <source>
        <dbReference type="ARBA" id="ARBA00022737"/>
    </source>
</evidence>
<dbReference type="InterPro" id="IPR013083">
    <property type="entry name" value="Znf_RING/FYVE/PHD"/>
</dbReference>
<dbReference type="PANTHER" id="PTHR23315">
    <property type="entry name" value="U BOX DOMAIN-CONTAINING"/>
    <property type="match status" value="1"/>
</dbReference>
<evidence type="ECO:0000256" key="2">
    <source>
        <dbReference type="ARBA" id="ARBA00004906"/>
    </source>
</evidence>
<evidence type="ECO:0000259" key="7">
    <source>
        <dbReference type="PROSITE" id="PS51698"/>
    </source>
</evidence>
<dbReference type="EC" id="2.3.2.27" evidence="3"/>
<dbReference type="SMART" id="SM00185">
    <property type="entry name" value="ARM"/>
    <property type="match status" value="2"/>
</dbReference>
<dbReference type="Gene3D" id="1.25.10.10">
    <property type="entry name" value="Leucine-rich Repeat Variant"/>
    <property type="match status" value="2"/>
</dbReference>
<dbReference type="AlphaFoldDB" id="A0A2P5WQ13"/>
<dbReference type="SUPFAM" id="SSF57850">
    <property type="entry name" value="RING/U-box"/>
    <property type="match status" value="1"/>
</dbReference>
<dbReference type="InterPro" id="IPR011989">
    <property type="entry name" value="ARM-like"/>
</dbReference>
<sequence>MGIDAAQVVETPCHPSPFKVHHVMCTEFRKLVDRIMRIFPEIEAARPRCTSGITALCSLISVIDRAKLLLQYCSESSKLYLVITTDVLVSRFQKSKNLLEQGLCQIQNMVPVMLAVEISQIIDDLRAANFIPDKSEEEIGKVVRELLLRGVAESDSMDCAEIKALQTAASQLHFTSSKDILTEKRSIRKLLEKVSDSDQQKKYIMRCLLYLLRKYSNLIIKEQTDDKTDRNEGASASNNPSTNCMHTHSVNAESHMEYKQHDVLADKSSIATLPDEFKCPISSRLMYDPVIIASGQTFERIWIQKWFDDGNDTCPKTGVKLAHLSFTPNSTMKDLILKWCLAYGITIQDPSSQPDVSHLLETSYTSIASFGSYINDLRFPVDISNISLGSLDASYTSSKQNGDGLSLVPEQNSDDLCRYQSPSNISKMDLESLSSLLELDWEAQNKIVEDMKNHLECDELSCFSLSPENFIEPLIKFLSSGHYLQDVRAQRAGFQLLSTFLRKNRNGIRYLNEDAYSLLSLFLDLEVTQEVLDAMEVLSCHSSCKSKIAASGALVSLLNILDLNITDFQERAIKTLRNLSSSPDVCSNLERLECIPKLAPFLQDTTLARHCIVVLRNLCSNEAARASIAQTPGCIGSVAILLETNSHEDQEHALGILLSLCSQCVEYCQLVKDESDIFPALFDVSVNGSEKGKASALELLRLLRDTNYDGERQECFQSDNVAPEDANDNAKDKKSPKALFGVKLSMFSKSIPTKNEEMKHGFFCSQLTLVLTNILPGRGLLTGMCRQYHHTVAKGEFLARVGVCLYTFFSHNMLTVLSNIDTVICRKTDQKTPTFSKRPK</sequence>